<dbReference type="Pfam" id="PF00288">
    <property type="entry name" value="GHMP_kinases_N"/>
    <property type="match status" value="1"/>
</dbReference>
<evidence type="ECO:0000256" key="6">
    <source>
        <dbReference type="ARBA" id="ARBA00023166"/>
    </source>
</evidence>
<dbReference type="GO" id="GO:0000411">
    <property type="term" value="P:positive regulation of transcription by galactose"/>
    <property type="evidence" value="ECO:0007669"/>
    <property type="project" value="UniProtKB-ARBA"/>
</dbReference>
<dbReference type="InterPro" id="IPR000705">
    <property type="entry name" value="Galactokinase"/>
</dbReference>
<evidence type="ECO:0000313" key="12">
    <source>
        <dbReference type="EMBL" id="EYE98282.1"/>
    </source>
</evidence>
<dbReference type="GO" id="GO:0005524">
    <property type="term" value="F:ATP binding"/>
    <property type="evidence" value="ECO:0007669"/>
    <property type="project" value="UniProtKB-KW"/>
</dbReference>
<dbReference type="FunFam" id="1.20.1440.340:FF:000003">
    <property type="entry name" value="GAL1p Galactokinase"/>
    <property type="match status" value="1"/>
</dbReference>
<keyword evidence="13" id="KW-1185">Reference proteome</keyword>
<dbReference type="GO" id="GO:0006012">
    <property type="term" value="P:galactose metabolic process"/>
    <property type="evidence" value="ECO:0007669"/>
    <property type="project" value="UniProtKB-KW"/>
</dbReference>
<dbReference type="GO" id="GO:0005829">
    <property type="term" value="C:cytosol"/>
    <property type="evidence" value="ECO:0007669"/>
    <property type="project" value="TreeGrafter"/>
</dbReference>
<proteinExistence type="inferred from homology"/>
<dbReference type="SUPFAM" id="SSF54211">
    <property type="entry name" value="Ribosomal protein S5 domain 2-like"/>
    <property type="match status" value="1"/>
</dbReference>
<dbReference type="Gene3D" id="3.30.230.10">
    <property type="match status" value="1"/>
</dbReference>
<dbReference type="InterPro" id="IPR006204">
    <property type="entry name" value="GHMP_kinase_N_dom"/>
</dbReference>
<reference evidence="13" key="1">
    <citation type="journal article" date="2014" name="Nat. Commun.">
        <title>Genomic adaptations of the halophilic Dead Sea filamentous fungus Eurotium rubrum.</title>
        <authorList>
            <person name="Kis-Papo T."/>
            <person name="Weig A.R."/>
            <person name="Riley R."/>
            <person name="Persoh D."/>
            <person name="Salamov A."/>
            <person name="Sun H."/>
            <person name="Lipzen A."/>
            <person name="Wasser S.P."/>
            <person name="Rambold G."/>
            <person name="Grigoriev I.V."/>
            <person name="Nevo E."/>
        </authorList>
    </citation>
    <scope>NUCLEOTIDE SEQUENCE [LARGE SCALE GENOMIC DNA]</scope>
    <source>
        <strain evidence="13">CBS 135680</strain>
    </source>
</reference>
<dbReference type="InterPro" id="IPR014721">
    <property type="entry name" value="Ribsml_uS5_D2-typ_fold_subgr"/>
</dbReference>
<dbReference type="FunFam" id="3.30.230.10:FF:000056">
    <property type="entry name" value="GAL1p Galactokinase"/>
    <property type="match status" value="1"/>
</dbReference>
<dbReference type="GO" id="GO:0016126">
    <property type="term" value="P:sterol biosynthetic process"/>
    <property type="evidence" value="ECO:0007669"/>
    <property type="project" value="UniProtKB-KW"/>
</dbReference>
<keyword evidence="7" id="KW-0443">Lipid metabolism</keyword>
<dbReference type="NCBIfam" id="TIGR00131">
    <property type="entry name" value="gal_kin"/>
    <property type="match status" value="1"/>
</dbReference>
<comment type="similarity">
    <text evidence="1">Belongs to the GHMP kinase family. GalK subfamily.</text>
</comment>
<dbReference type="PROSITE" id="PS00106">
    <property type="entry name" value="GALACTOKINASE"/>
    <property type="match status" value="1"/>
</dbReference>
<dbReference type="EMBL" id="KK088414">
    <property type="protein sequence ID" value="EYE98282.1"/>
    <property type="molecule type" value="Genomic_DNA"/>
</dbReference>
<keyword evidence="6" id="KW-1207">Sterol metabolism</keyword>
<dbReference type="InterPro" id="IPR019741">
    <property type="entry name" value="Galactokinase_CS"/>
</dbReference>
<dbReference type="PANTHER" id="PTHR10457:SF7">
    <property type="entry name" value="GALACTOKINASE-RELATED"/>
    <property type="match status" value="1"/>
</dbReference>
<dbReference type="PRINTS" id="PR00959">
    <property type="entry name" value="MEVGALKINASE"/>
</dbReference>
<dbReference type="InterPro" id="IPR020568">
    <property type="entry name" value="Ribosomal_Su5_D2-typ_SF"/>
</dbReference>
<evidence type="ECO:0000256" key="3">
    <source>
        <dbReference type="ARBA" id="ARBA00022840"/>
    </source>
</evidence>
<dbReference type="SUPFAM" id="SSF55060">
    <property type="entry name" value="GHMP Kinase, C-terminal domain"/>
    <property type="match status" value="1"/>
</dbReference>
<gene>
    <name evidence="12" type="ORF">EURHEDRAFT_400417</name>
</gene>
<dbReference type="InterPro" id="IPR019539">
    <property type="entry name" value="GalKase_N"/>
</dbReference>
<dbReference type="Pfam" id="PF10509">
    <property type="entry name" value="GalKase_gal_bdg"/>
    <property type="match status" value="1"/>
</dbReference>
<evidence type="ECO:0000256" key="8">
    <source>
        <dbReference type="ARBA" id="ARBA00023277"/>
    </source>
</evidence>
<dbReference type="AlphaFoldDB" id="A0A017SMU0"/>
<dbReference type="Pfam" id="PF08544">
    <property type="entry name" value="GHMP_kinases_C"/>
    <property type="match status" value="1"/>
</dbReference>
<evidence type="ECO:0000259" key="11">
    <source>
        <dbReference type="Pfam" id="PF10509"/>
    </source>
</evidence>
<keyword evidence="12" id="KW-0808">Transferase</keyword>
<accession>A0A017SMU0</accession>
<keyword evidence="3" id="KW-0067">ATP-binding</keyword>
<keyword evidence="8" id="KW-0119">Carbohydrate metabolism</keyword>
<dbReference type="InterPro" id="IPR036554">
    <property type="entry name" value="GHMP_kinase_C_sf"/>
</dbReference>
<dbReference type="Gene3D" id="3.30.70.3170">
    <property type="match status" value="1"/>
</dbReference>
<evidence type="ECO:0000259" key="9">
    <source>
        <dbReference type="Pfam" id="PF00288"/>
    </source>
</evidence>
<dbReference type="GeneID" id="63695136"/>
<dbReference type="HOGENOM" id="CLU_017814_6_2_1"/>
<protein>
    <submittedName>
        <fullName evidence="12">Galactokinase</fullName>
    </submittedName>
</protein>
<keyword evidence="5" id="KW-0299">Galactose metabolism</keyword>
<keyword evidence="4" id="KW-0444">Lipid biosynthesis</keyword>
<keyword evidence="4" id="KW-0752">Steroid biosynthesis</keyword>
<keyword evidence="2" id="KW-0547">Nucleotide-binding</keyword>
<dbReference type="PRINTS" id="PR00473">
    <property type="entry name" value="GALCTOKINASE"/>
</dbReference>
<name>A0A017SMU0_ASPRC</name>
<dbReference type="FunFam" id="3.30.70.3170:FF:000002">
    <property type="entry name" value="Galactokinase"/>
    <property type="match status" value="1"/>
</dbReference>
<dbReference type="GO" id="GO:0004335">
    <property type="term" value="F:galactokinase activity"/>
    <property type="evidence" value="ECO:0007669"/>
    <property type="project" value="InterPro"/>
</dbReference>
<sequence>MAPQELVPQTESIAEVYATNDASSQAVAPEHQTRFNGLVSHFTKSYGQRPDFVARSPGRVNIIGEHIDYNLYDVLPTAVSVDVIIAVKVVPTSGESTVKIANVQPDKFPTREFTVPRDTDIEIDPKKHEWVNYFKAGLSGALKFLRKERSSFAPASVEVLVDGNVPPGGGISSSAAFVCASALAVMKANDHNVSKQDLLDLAVVSERAVGVYSGGMDQAASIFSRRGYLLYTQFFPTFDVQHVPVPKADEEITFLMAQSFVTSNKAETAPRHYNLRVAECTLAAVVLAAQHGLTLQKDNSSLGYSLRNFHHEFMRKEGRLNDSLESQIDSVIQTAIELLPQEQGYTREEIAKLLGITVGELETKFLSAFPVQAERFLLRQRALHCFKEARRVLDFKACLAQSSTLDSQRISYLGQLLNESQDSCRTTYECSAPEVDDICAIARRAGTLGSRLTGAGWGGCTVHMLPQSKVEAVTKALKEEYYLKNFPDISEEKLAQAMVISKPSNGSFMYYPALSPAMLDLSTNNISIGLLGLPFPKLMLKGYGQIHGIIDQTFAVLNPITIDLNTRIYTAISVFVLRPHLARLSCVQ</sequence>
<dbReference type="Gene3D" id="1.20.1440.340">
    <property type="match status" value="1"/>
</dbReference>
<dbReference type="Proteomes" id="UP000019804">
    <property type="component" value="Unassembled WGS sequence"/>
</dbReference>
<keyword evidence="4" id="KW-0756">Sterol biosynthesis</keyword>
<dbReference type="PANTHER" id="PTHR10457">
    <property type="entry name" value="MEVALONATE KINASE/GALACTOKINASE"/>
    <property type="match status" value="1"/>
</dbReference>
<keyword evidence="7" id="KW-0753">Steroid metabolism</keyword>
<dbReference type="InterPro" id="IPR013750">
    <property type="entry name" value="GHMP_kinase_C_dom"/>
</dbReference>
<evidence type="ECO:0000256" key="2">
    <source>
        <dbReference type="ARBA" id="ARBA00022741"/>
    </source>
</evidence>
<keyword evidence="12" id="KW-0418">Kinase</keyword>
<dbReference type="OrthoDB" id="187738at2759"/>
<evidence type="ECO:0000256" key="4">
    <source>
        <dbReference type="ARBA" id="ARBA00023011"/>
    </source>
</evidence>
<evidence type="ECO:0000256" key="1">
    <source>
        <dbReference type="ARBA" id="ARBA00006566"/>
    </source>
</evidence>
<evidence type="ECO:0000259" key="10">
    <source>
        <dbReference type="Pfam" id="PF08544"/>
    </source>
</evidence>
<evidence type="ECO:0000313" key="13">
    <source>
        <dbReference type="Proteomes" id="UP000019804"/>
    </source>
</evidence>
<feature type="domain" description="GHMP kinase N-terminal" evidence="9">
    <location>
        <begin position="140"/>
        <end position="224"/>
    </location>
</feature>
<evidence type="ECO:0000256" key="7">
    <source>
        <dbReference type="ARBA" id="ARBA00023221"/>
    </source>
</evidence>
<organism evidence="12 13">
    <name type="scientific">Aspergillus ruber (strain CBS 135680)</name>
    <dbReference type="NCBI Taxonomy" id="1388766"/>
    <lineage>
        <taxon>Eukaryota</taxon>
        <taxon>Fungi</taxon>
        <taxon>Dikarya</taxon>
        <taxon>Ascomycota</taxon>
        <taxon>Pezizomycotina</taxon>
        <taxon>Eurotiomycetes</taxon>
        <taxon>Eurotiomycetidae</taxon>
        <taxon>Eurotiales</taxon>
        <taxon>Aspergillaceae</taxon>
        <taxon>Aspergillus</taxon>
        <taxon>Aspergillus subgen. Aspergillus</taxon>
    </lineage>
</organism>
<evidence type="ECO:0000256" key="5">
    <source>
        <dbReference type="ARBA" id="ARBA00023144"/>
    </source>
</evidence>
<dbReference type="STRING" id="1388766.A0A017SMU0"/>
<feature type="domain" description="GHMP kinase C-terminal" evidence="10">
    <location>
        <begin position="405"/>
        <end position="482"/>
    </location>
</feature>
<feature type="domain" description="Galactokinase N-terminal" evidence="11">
    <location>
        <begin position="41"/>
        <end position="88"/>
    </location>
</feature>
<dbReference type="RefSeq" id="XP_040641970.1">
    <property type="nucleotide sequence ID" value="XM_040780012.1"/>
</dbReference>